<dbReference type="RefSeq" id="WP_090506704.1">
    <property type="nucleotide sequence ID" value="NZ_FNWL01000002.1"/>
</dbReference>
<keyword evidence="2" id="KW-1185">Reference proteome</keyword>
<gene>
    <name evidence="1" type="ORF">SAMN04487967_1775</name>
</gene>
<evidence type="ECO:0000313" key="1">
    <source>
        <dbReference type="EMBL" id="SEH14802.1"/>
    </source>
</evidence>
<dbReference type="EMBL" id="FNWL01000002">
    <property type="protein sequence ID" value="SEH14802.1"/>
    <property type="molecule type" value="Genomic_DNA"/>
</dbReference>
<accession>A0A1H6FWJ5</accession>
<protein>
    <submittedName>
        <fullName evidence="1">Uncharacterized protein</fullName>
    </submittedName>
</protein>
<sequence length="136" mass="14508">MTDRAINFQDIVASIRDSADGVDDETSAPSAAIATATGTGVVETCKELFSALEDAPDRQSCEFYMSIHTRRELERGLVETGPAAASMDFLDRQIRTDVSMPDETVLFMQPDAVTLGGTITGQSTIGVGTISSERAE</sequence>
<dbReference type="AlphaFoldDB" id="A0A1H6FWJ5"/>
<dbReference type="Proteomes" id="UP000199112">
    <property type="component" value="Unassembled WGS sequence"/>
</dbReference>
<evidence type="ECO:0000313" key="2">
    <source>
        <dbReference type="Proteomes" id="UP000199112"/>
    </source>
</evidence>
<name>A0A1H6FWJ5_9EURY</name>
<proteinExistence type="predicted"/>
<dbReference type="OrthoDB" id="165720at2157"/>
<reference evidence="2" key="1">
    <citation type="submission" date="2016-10" db="EMBL/GenBank/DDBJ databases">
        <authorList>
            <person name="Varghese N."/>
            <person name="Submissions S."/>
        </authorList>
    </citation>
    <scope>NUCLEOTIDE SEQUENCE [LARGE SCALE GENOMIC DNA]</scope>
    <source>
        <strain evidence="2">CGMCC 1.8981</strain>
    </source>
</reference>
<organism evidence="1 2">
    <name type="scientific">Natronorubrum sediminis</name>
    <dbReference type="NCBI Taxonomy" id="640943"/>
    <lineage>
        <taxon>Archaea</taxon>
        <taxon>Methanobacteriati</taxon>
        <taxon>Methanobacteriota</taxon>
        <taxon>Stenosarchaea group</taxon>
        <taxon>Halobacteria</taxon>
        <taxon>Halobacteriales</taxon>
        <taxon>Natrialbaceae</taxon>
        <taxon>Natronorubrum</taxon>
    </lineage>
</organism>